<accession>A0ABU1PK66</accession>
<proteinExistence type="predicted"/>
<comment type="caution">
    <text evidence="1">The sequence shown here is derived from an EMBL/GenBank/DDBJ whole genome shotgun (WGS) entry which is preliminary data.</text>
</comment>
<gene>
    <name evidence="1" type="ORF">J2W50_004090</name>
</gene>
<evidence type="ECO:0000313" key="1">
    <source>
        <dbReference type="EMBL" id="MDR6585872.1"/>
    </source>
</evidence>
<organism evidence="1 2">
    <name type="scientific">Herbaspirillum frisingense</name>
    <dbReference type="NCBI Taxonomy" id="92645"/>
    <lineage>
        <taxon>Bacteria</taxon>
        <taxon>Pseudomonadati</taxon>
        <taxon>Pseudomonadota</taxon>
        <taxon>Betaproteobacteria</taxon>
        <taxon>Burkholderiales</taxon>
        <taxon>Oxalobacteraceae</taxon>
        <taxon>Herbaspirillum</taxon>
    </lineage>
</organism>
<keyword evidence="2" id="KW-1185">Reference proteome</keyword>
<reference evidence="1 2" key="1">
    <citation type="submission" date="2023-07" db="EMBL/GenBank/DDBJ databases">
        <title>Sorghum-associated microbial communities from plants grown in Nebraska, USA.</title>
        <authorList>
            <person name="Schachtman D."/>
        </authorList>
    </citation>
    <scope>NUCLEOTIDE SEQUENCE [LARGE SCALE GENOMIC DNA]</scope>
    <source>
        <strain evidence="1 2">596</strain>
    </source>
</reference>
<dbReference type="EMBL" id="JAVDSJ010000005">
    <property type="protein sequence ID" value="MDR6585872.1"/>
    <property type="molecule type" value="Genomic_DNA"/>
</dbReference>
<protein>
    <submittedName>
        <fullName evidence="1">Uncharacterized protein</fullName>
    </submittedName>
</protein>
<dbReference type="Proteomes" id="UP001260715">
    <property type="component" value="Unassembled WGS sequence"/>
</dbReference>
<dbReference type="RefSeq" id="WP_102661254.1">
    <property type="nucleotide sequence ID" value="NZ_CP049139.1"/>
</dbReference>
<evidence type="ECO:0000313" key="2">
    <source>
        <dbReference type="Proteomes" id="UP001260715"/>
    </source>
</evidence>
<sequence length="63" mass="6859">MNDGEPACKDAVQDDALWTFGAELARKEGFARVSEVAALLAAWRHDLQAGQDQPKSKEAMSPE</sequence>
<name>A0ABU1PK66_9BURK</name>